<dbReference type="AlphaFoldDB" id="A0A943TE28"/>
<feature type="coiled-coil region" evidence="1">
    <location>
        <begin position="1"/>
        <end position="28"/>
    </location>
</feature>
<accession>A0A943TE28</accession>
<proteinExistence type="predicted"/>
<dbReference type="Proteomes" id="UP000739069">
    <property type="component" value="Unassembled WGS sequence"/>
</dbReference>
<reference evidence="2" key="1">
    <citation type="submission" date="2021-02" db="EMBL/GenBank/DDBJ databases">
        <title>Infant gut strain persistence is associated with maternal origin, phylogeny, and functional potential including surface adhesion and iron acquisition.</title>
        <authorList>
            <person name="Lou Y.C."/>
        </authorList>
    </citation>
    <scope>NUCLEOTIDE SEQUENCE</scope>
    <source>
        <strain evidence="2">L1_008_092G1_dasL1_008_092G1_concoct_16</strain>
    </source>
</reference>
<dbReference type="EMBL" id="JAGZXI010000013">
    <property type="protein sequence ID" value="MBS6635607.1"/>
    <property type="molecule type" value="Genomic_DNA"/>
</dbReference>
<dbReference type="RefSeq" id="WP_303953713.1">
    <property type="nucleotide sequence ID" value="NZ_JAGZXI010000013.1"/>
</dbReference>
<keyword evidence="1" id="KW-0175">Coiled coil</keyword>
<protein>
    <submittedName>
        <fullName evidence="2">Uncharacterized protein</fullName>
    </submittedName>
</protein>
<comment type="caution">
    <text evidence="2">The sequence shown here is derived from an EMBL/GenBank/DDBJ whole genome shotgun (WGS) entry which is preliminary data.</text>
</comment>
<sequence length="90" mass="10552">MKSQRHRIANLRTRRKELQRRAAAHRATSGTPYPVEVHLLLGQTYLDPASWDALIHSRGPAATLRRARFTPRYARLLRRLEEAITHYERP</sequence>
<evidence type="ECO:0000313" key="3">
    <source>
        <dbReference type="Proteomes" id="UP000739069"/>
    </source>
</evidence>
<evidence type="ECO:0000313" key="2">
    <source>
        <dbReference type="EMBL" id="MBS6635607.1"/>
    </source>
</evidence>
<gene>
    <name evidence="2" type="ORF">KH265_08210</name>
</gene>
<organism evidence="2 3">
    <name type="scientific">Rothia mucilaginosa</name>
    <dbReference type="NCBI Taxonomy" id="43675"/>
    <lineage>
        <taxon>Bacteria</taxon>
        <taxon>Bacillati</taxon>
        <taxon>Actinomycetota</taxon>
        <taxon>Actinomycetes</taxon>
        <taxon>Micrococcales</taxon>
        <taxon>Micrococcaceae</taxon>
        <taxon>Rothia</taxon>
    </lineage>
</organism>
<evidence type="ECO:0000256" key="1">
    <source>
        <dbReference type="SAM" id="Coils"/>
    </source>
</evidence>
<name>A0A943TE28_9MICC</name>